<gene>
    <name evidence="1" type="ORF">PRUPE_1G159400</name>
</gene>
<dbReference type="AlphaFoldDB" id="M5XEW5"/>
<name>M5XEW5_PRUPE</name>
<keyword evidence="2" id="KW-1185">Reference proteome</keyword>
<proteinExistence type="predicted"/>
<dbReference type="EMBL" id="CM007651">
    <property type="protein sequence ID" value="ONI28755.1"/>
    <property type="molecule type" value="Genomic_DNA"/>
</dbReference>
<dbReference type="HOGENOM" id="CLU_2762579_0_0_1"/>
<reference evidence="1 2" key="1">
    <citation type="journal article" date="2013" name="Nat. Genet.">
        <title>The high-quality draft genome of peach (Prunus persica) identifies unique patterns of genetic diversity, domestication and genome evolution.</title>
        <authorList>
            <consortium name="International Peach Genome Initiative"/>
            <person name="Verde I."/>
            <person name="Abbott A.G."/>
            <person name="Scalabrin S."/>
            <person name="Jung S."/>
            <person name="Shu S."/>
            <person name="Marroni F."/>
            <person name="Zhebentyayeva T."/>
            <person name="Dettori M.T."/>
            <person name="Grimwood J."/>
            <person name="Cattonaro F."/>
            <person name="Zuccolo A."/>
            <person name="Rossini L."/>
            <person name="Jenkins J."/>
            <person name="Vendramin E."/>
            <person name="Meisel L.A."/>
            <person name="Decroocq V."/>
            <person name="Sosinski B."/>
            <person name="Prochnik S."/>
            <person name="Mitros T."/>
            <person name="Policriti A."/>
            <person name="Cipriani G."/>
            <person name="Dondini L."/>
            <person name="Ficklin S."/>
            <person name="Goodstein D.M."/>
            <person name="Xuan P."/>
            <person name="Del Fabbro C."/>
            <person name="Aramini V."/>
            <person name="Copetti D."/>
            <person name="Gonzalez S."/>
            <person name="Horner D.S."/>
            <person name="Falchi R."/>
            <person name="Lucas S."/>
            <person name="Mica E."/>
            <person name="Maldonado J."/>
            <person name="Lazzari B."/>
            <person name="Bielenberg D."/>
            <person name="Pirona R."/>
            <person name="Miculan M."/>
            <person name="Barakat A."/>
            <person name="Testolin R."/>
            <person name="Stella A."/>
            <person name="Tartarini S."/>
            <person name="Tonutti P."/>
            <person name="Arus P."/>
            <person name="Orellana A."/>
            <person name="Wells C."/>
            <person name="Main D."/>
            <person name="Vizzotto G."/>
            <person name="Silva H."/>
            <person name="Salamini F."/>
            <person name="Schmutz J."/>
            <person name="Morgante M."/>
            <person name="Rokhsar D.S."/>
        </authorList>
    </citation>
    <scope>NUCLEOTIDE SEQUENCE [LARGE SCALE GENOMIC DNA]</scope>
    <source>
        <strain evidence="2">cv. Nemared</strain>
    </source>
</reference>
<protein>
    <submittedName>
        <fullName evidence="1">Uncharacterized protein</fullName>
    </submittedName>
</protein>
<dbReference type="Gramene" id="ONI28755">
    <property type="protein sequence ID" value="ONI28755"/>
    <property type="gene ID" value="PRUPE_1G159400"/>
</dbReference>
<accession>M5XEW5</accession>
<sequence length="70" mass="8260">MVRPKTLKNSTSRIRLYPTIPPSHYNLRKSFYIFPSTATETQPAHYNSKKIRPSPPYALCFSQNRRNARY</sequence>
<organism evidence="1 2">
    <name type="scientific">Prunus persica</name>
    <name type="common">Peach</name>
    <name type="synonym">Amygdalus persica</name>
    <dbReference type="NCBI Taxonomy" id="3760"/>
    <lineage>
        <taxon>Eukaryota</taxon>
        <taxon>Viridiplantae</taxon>
        <taxon>Streptophyta</taxon>
        <taxon>Embryophyta</taxon>
        <taxon>Tracheophyta</taxon>
        <taxon>Spermatophyta</taxon>
        <taxon>Magnoliopsida</taxon>
        <taxon>eudicotyledons</taxon>
        <taxon>Gunneridae</taxon>
        <taxon>Pentapetalae</taxon>
        <taxon>rosids</taxon>
        <taxon>fabids</taxon>
        <taxon>Rosales</taxon>
        <taxon>Rosaceae</taxon>
        <taxon>Amygdaloideae</taxon>
        <taxon>Amygdaleae</taxon>
        <taxon>Prunus</taxon>
    </lineage>
</organism>
<dbReference type="Proteomes" id="UP000006882">
    <property type="component" value="Chromosome G1"/>
</dbReference>
<evidence type="ECO:0000313" key="2">
    <source>
        <dbReference type="Proteomes" id="UP000006882"/>
    </source>
</evidence>
<evidence type="ECO:0000313" key="1">
    <source>
        <dbReference type="EMBL" id="ONI28755.1"/>
    </source>
</evidence>